<keyword evidence="1" id="KW-0472">Membrane</keyword>
<dbReference type="AlphaFoldDB" id="A0A4Y9EPE5"/>
<gene>
    <name evidence="2" type="ORF">EUV02_11360</name>
</gene>
<dbReference type="Proteomes" id="UP000297737">
    <property type="component" value="Unassembled WGS sequence"/>
</dbReference>
<protein>
    <submittedName>
        <fullName evidence="2">Uncharacterized protein</fullName>
    </submittedName>
</protein>
<feature type="transmembrane region" description="Helical" evidence="1">
    <location>
        <begin position="16"/>
        <end position="39"/>
    </location>
</feature>
<sequence>MDLIAIWQSCDSTIKASIIGAGATCAAAFFGFSAVVFQIGAQGRQSRRSIIENERRKLKASMYEDAVAVTRVMADAAIELANEIRGLDMQLAVASLAAGVGMSFDVPTARFPEILAAYGRFSDSTIKLIFLVENRRVIDPRLLIFRAALNSVLHNTNALMFSEFMMHVMPIVPVENPNGGTFPYEPPKKEDLPKIKEIFSAFIDNVEDSIAYTDDFLVDLQNLLLSDLFDNKVEHRVPLDPAKRTITIENFKEIESWLNSNTAFGKTTADIDSNVAAKYR</sequence>
<dbReference type="RefSeq" id="WP_135246325.1">
    <property type="nucleotide sequence ID" value="NZ_SIHO01000002.1"/>
</dbReference>
<dbReference type="OrthoDB" id="7595604at2"/>
<keyword evidence="1" id="KW-0812">Transmembrane</keyword>
<evidence type="ECO:0000313" key="3">
    <source>
        <dbReference type="Proteomes" id="UP000297737"/>
    </source>
</evidence>
<keyword evidence="1" id="KW-1133">Transmembrane helix</keyword>
<comment type="caution">
    <text evidence="2">The sequence shown here is derived from an EMBL/GenBank/DDBJ whole genome shotgun (WGS) entry which is preliminary data.</text>
</comment>
<dbReference type="EMBL" id="SIHO01000002">
    <property type="protein sequence ID" value="TFU03733.1"/>
    <property type="molecule type" value="Genomic_DNA"/>
</dbReference>
<accession>A0A4Y9EPE5</accession>
<evidence type="ECO:0000313" key="2">
    <source>
        <dbReference type="EMBL" id="TFU03733.1"/>
    </source>
</evidence>
<reference evidence="2 3" key="1">
    <citation type="submission" date="2019-02" db="EMBL/GenBank/DDBJ databases">
        <title>Polymorphobacter sp. isolated from the lake at the Tibet of China.</title>
        <authorList>
            <person name="Li A."/>
        </authorList>
    </citation>
    <scope>NUCLEOTIDE SEQUENCE [LARGE SCALE GENOMIC DNA]</scope>
    <source>
        <strain evidence="2 3">DJ1R-1</strain>
    </source>
</reference>
<keyword evidence="3" id="KW-1185">Reference proteome</keyword>
<proteinExistence type="predicted"/>
<organism evidence="2 3">
    <name type="scientific">Glacieibacterium arshaanense</name>
    <dbReference type="NCBI Taxonomy" id="2511025"/>
    <lineage>
        <taxon>Bacteria</taxon>
        <taxon>Pseudomonadati</taxon>
        <taxon>Pseudomonadota</taxon>
        <taxon>Alphaproteobacteria</taxon>
        <taxon>Sphingomonadales</taxon>
        <taxon>Sphingosinicellaceae</taxon>
        <taxon>Glacieibacterium</taxon>
    </lineage>
</organism>
<name>A0A4Y9EPE5_9SPHN</name>
<evidence type="ECO:0000256" key="1">
    <source>
        <dbReference type="SAM" id="Phobius"/>
    </source>
</evidence>